<evidence type="ECO:0000256" key="3">
    <source>
        <dbReference type="ARBA" id="ARBA00022989"/>
    </source>
</evidence>
<evidence type="ECO:0000256" key="5">
    <source>
        <dbReference type="SAM" id="Phobius"/>
    </source>
</evidence>
<dbReference type="InterPro" id="IPR019109">
    <property type="entry name" value="MamF_MmsF"/>
</dbReference>
<feature type="domain" description="DUF1707" evidence="6">
    <location>
        <begin position="19"/>
        <end position="70"/>
    </location>
</feature>
<evidence type="ECO:0000256" key="2">
    <source>
        <dbReference type="ARBA" id="ARBA00022692"/>
    </source>
</evidence>
<feature type="transmembrane region" description="Helical" evidence="5">
    <location>
        <begin position="156"/>
        <end position="174"/>
    </location>
</feature>
<keyword evidence="8" id="KW-1185">Reference proteome</keyword>
<evidence type="ECO:0000313" key="8">
    <source>
        <dbReference type="Proteomes" id="UP001602119"/>
    </source>
</evidence>
<gene>
    <name evidence="7" type="ORF">ACFY05_33415</name>
</gene>
<dbReference type="RefSeq" id="WP_066943100.1">
    <property type="nucleotide sequence ID" value="NZ_BBYK01000052.1"/>
</dbReference>
<dbReference type="EMBL" id="JBIAXI010000025">
    <property type="protein sequence ID" value="MFF4777739.1"/>
    <property type="molecule type" value="Genomic_DNA"/>
</dbReference>
<comment type="subcellular location">
    <subcellularLocation>
        <location evidence="1">Membrane</location>
        <topology evidence="1">Multi-pass membrane protein</topology>
    </subcellularLocation>
</comment>
<evidence type="ECO:0000259" key="6">
    <source>
        <dbReference type="Pfam" id="PF08044"/>
    </source>
</evidence>
<evidence type="ECO:0000313" key="7">
    <source>
        <dbReference type="EMBL" id="MFF4777739.1"/>
    </source>
</evidence>
<evidence type="ECO:0000256" key="1">
    <source>
        <dbReference type="ARBA" id="ARBA00004141"/>
    </source>
</evidence>
<dbReference type="Pfam" id="PF09685">
    <property type="entry name" value="MamF_MmsF"/>
    <property type="match status" value="1"/>
</dbReference>
<accession>A0ABW6VEG6</accession>
<name>A0ABW6VEG6_MICFU</name>
<feature type="transmembrane region" description="Helical" evidence="5">
    <location>
        <begin position="115"/>
        <end position="135"/>
    </location>
</feature>
<organism evidence="7 8">
    <name type="scientific">Microtetraspora fusca</name>
    <dbReference type="NCBI Taxonomy" id="1997"/>
    <lineage>
        <taxon>Bacteria</taxon>
        <taxon>Bacillati</taxon>
        <taxon>Actinomycetota</taxon>
        <taxon>Actinomycetes</taxon>
        <taxon>Streptosporangiales</taxon>
        <taxon>Streptosporangiaceae</taxon>
        <taxon>Microtetraspora</taxon>
    </lineage>
</organism>
<keyword evidence="3 5" id="KW-1133">Transmembrane helix</keyword>
<reference evidence="7 8" key="1">
    <citation type="submission" date="2024-10" db="EMBL/GenBank/DDBJ databases">
        <title>The Natural Products Discovery Center: Release of the First 8490 Sequenced Strains for Exploring Actinobacteria Biosynthetic Diversity.</title>
        <authorList>
            <person name="Kalkreuter E."/>
            <person name="Kautsar S.A."/>
            <person name="Yang D."/>
            <person name="Bader C.D."/>
            <person name="Teijaro C.N."/>
            <person name="Fluegel L."/>
            <person name="Davis C.M."/>
            <person name="Simpson J.R."/>
            <person name="Lauterbach L."/>
            <person name="Steele A.D."/>
            <person name="Gui C."/>
            <person name="Meng S."/>
            <person name="Li G."/>
            <person name="Viehrig K."/>
            <person name="Ye F."/>
            <person name="Su P."/>
            <person name="Kiefer A.F."/>
            <person name="Nichols A."/>
            <person name="Cepeda A.J."/>
            <person name="Yan W."/>
            <person name="Fan B."/>
            <person name="Jiang Y."/>
            <person name="Adhikari A."/>
            <person name="Zheng C.-J."/>
            <person name="Schuster L."/>
            <person name="Cowan T.M."/>
            <person name="Smanski M.J."/>
            <person name="Chevrette M.G."/>
            <person name="De Carvalho L.P.S."/>
            <person name="Shen B."/>
        </authorList>
    </citation>
    <scope>NUCLEOTIDE SEQUENCE [LARGE SCALE GENOMIC DNA]</scope>
    <source>
        <strain evidence="7 8">NPDC001281</strain>
    </source>
</reference>
<comment type="caution">
    <text evidence="7">The sequence shown here is derived from an EMBL/GenBank/DDBJ whole genome shotgun (WGS) entry which is preliminary data.</text>
</comment>
<dbReference type="Proteomes" id="UP001602119">
    <property type="component" value="Unassembled WGS sequence"/>
</dbReference>
<keyword evidence="4 5" id="KW-0472">Membrane</keyword>
<feature type="transmembrane region" description="Helical" evidence="5">
    <location>
        <begin position="180"/>
        <end position="199"/>
    </location>
</feature>
<dbReference type="InterPro" id="IPR012551">
    <property type="entry name" value="DUF1707_SHOCT-like"/>
</dbReference>
<dbReference type="Pfam" id="PF08044">
    <property type="entry name" value="DUF1707"/>
    <property type="match status" value="1"/>
</dbReference>
<evidence type="ECO:0000256" key="4">
    <source>
        <dbReference type="ARBA" id="ARBA00023136"/>
    </source>
</evidence>
<proteinExistence type="predicted"/>
<keyword evidence="2 5" id="KW-0812">Transmembrane</keyword>
<sequence length="209" mass="22554">MPTAATPSWSGRTPIHPDLRVTNHDRDQVVEHVKAAYAEGRLDKFEMDERLHQAMTARTHADLIPIMNDLYGSRAAEYVPPAPPPAHHMRGPGYQRRAGYPAAGPVDGGDRVGGAAAHLLTLCGLFVIGPLIMLLTAGRTSSFIRRHAVESLNFHLTVLGATVLLPFTVIGIVLIPFLWILGFVLAVVGGVSAIAGGDFRYPLTVRLVK</sequence>
<protein>
    <submittedName>
        <fullName evidence="7">DUF1707 and DUF4870 domain-containing protein</fullName>
    </submittedName>
</protein>